<accession>W7XDX8</accession>
<evidence type="ECO:0000313" key="2">
    <source>
        <dbReference type="Proteomes" id="UP000009168"/>
    </source>
</evidence>
<dbReference type="Proteomes" id="UP000009168">
    <property type="component" value="Unassembled WGS sequence"/>
</dbReference>
<dbReference type="EMBL" id="GG662798">
    <property type="protein sequence ID" value="EWS75797.1"/>
    <property type="molecule type" value="Genomic_DNA"/>
</dbReference>
<protein>
    <submittedName>
        <fullName evidence="1">Uncharacterized protein</fullName>
    </submittedName>
</protein>
<keyword evidence="2" id="KW-1185">Reference proteome</keyword>
<dbReference type="InParanoid" id="W7XDX8"/>
<organism evidence="1 2">
    <name type="scientific">Tetrahymena thermophila (strain SB210)</name>
    <dbReference type="NCBI Taxonomy" id="312017"/>
    <lineage>
        <taxon>Eukaryota</taxon>
        <taxon>Sar</taxon>
        <taxon>Alveolata</taxon>
        <taxon>Ciliophora</taxon>
        <taxon>Intramacronucleata</taxon>
        <taxon>Oligohymenophorea</taxon>
        <taxon>Hymenostomatida</taxon>
        <taxon>Tetrahymenina</taxon>
        <taxon>Tetrahymenidae</taxon>
        <taxon>Tetrahymena</taxon>
    </lineage>
</organism>
<dbReference type="AlphaFoldDB" id="W7XDX8"/>
<dbReference type="GeneID" id="24437363"/>
<reference evidence="2" key="1">
    <citation type="journal article" date="2006" name="PLoS Biol.">
        <title>Macronuclear genome sequence of the ciliate Tetrahymena thermophila, a model eukaryote.</title>
        <authorList>
            <person name="Eisen J.A."/>
            <person name="Coyne R.S."/>
            <person name="Wu M."/>
            <person name="Wu D."/>
            <person name="Thiagarajan M."/>
            <person name="Wortman J.R."/>
            <person name="Badger J.H."/>
            <person name="Ren Q."/>
            <person name="Amedeo P."/>
            <person name="Jones K.M."/>
            <person name="Tallon L.J."/>
            <person name="Delcher A.L."/>
            <person name="Salzberg S.L."/>
            <person name="Silva J.C."/>
            <person name="Haas B.J."/>
            <person name="Majoros W.H."/>
            <person name="Farzad M."/>
            <person name="Carlton J.M."/>
            <person name="Smith R.K. Jr."/>
            <person name="Garg J."/>
            <person name="Pearlman R.E."/>
            <person name="Karrer K.M."/>
            <person name="Sun L."/>
            <person name="Manning G."/>
            <person name="Elde N.C."/>
            <person name="Turkewitz A.P."/>
            <person name="Asai D.J."/>
            <person name="Wilkes D.E."/>
            <person name="Wang Y."/>
            <person name="Cai H."/>
            <person name="Collins K."/>
            <person name="Stewart B.A."/>
            <person name="Lee S.R."/>
            <person name="Wilamowska K."/>
            <person name="Weinberg Z."/>
            <person name="Ruzzo W.L."/>
            <person name="Wloga D."/>
            <person name="Gaertig J."/>
            <person name="Frankel J."/>
            <person name="Tsao C.-C."/>
            <person name="Gorovsky M.A."/>
            <person name="Keeling P.J."/>
            <person name="Waller R.F."/>
            <person name="Patron N.J."/>
            <person name="Cherry J.M."/>
            <person name="Stover N.A."/>
            <person name="Krieger C.J."/>
            <person name="del Toro C."/>
            <person name="Ryder H.F."/>
            <person name="Williamson S.C."/>
            <person name="Barbeau R.A."/>
            <person name="Hamilton E.P."/>
            <person name="Orias E."/>
        </authorList>
    </citation>
    <scope>NUCLEOTIDE SEQUENCE [LARGE SCALE GENOMIC DNA]</scope>
    <source>
        <strain evidence="2">SB210</strain>
    </source>
</reference>
<evidence type="ECO:0000313" key="1">
    <source>
        <dbReference type="EMBL" id="EWS75797.1"/>
    </source>
</evidence>
<dbReference type="RefSeq" id="XP_012651719.1">
    <property type="nucleotide sequence ID" value="XM_012796265.1"/>
</dbReference>
<sequence>MNIQKDINICFEKLKELQESDELIDALNQLQIQNKIFYQLVRRKNEEKISNNKK</sequence>
<dbReference type="KEGG" id="tet:TTHERM_000121037"/>
<gene>
    <name evidence="1" type="ORF">TTHERM_000121037</name>
</gene>
<proteinExistence type="predicted"/>
<name>W7XDX8_TETTS</name>